<dbReference type="InterPro" id="IPR052919">
    <property type="entry name" value="TA_system_RNase"/>
</dbReference>
<dbReference type="InterPro" id="IPR041705">
    <property type="entry name" value="PIN_Sll0205"/>
</dbReference>
<dbReference type="OrthoDB" id="9798990at2"/>
<dbReference type="PANTHER" id="PTHR36173">
    <property type="entry name" value="RIBONUCLEASE VAPC16-RELATED"/>
    <property type="match status" value="1"/>
</dbReference>
<dbReference type="Pfam" id="PF01850">
    <property type="entry name" value="PIN"/>
    <property type="match status" value="1"/>
</dbReference>
<dbReference type="SUPFAM" id="SSF88723">
    <property type="entry name" value="PIN domain-like"/>
    <property type="match status" value="1"/>
</dbReference>
<dbReference type="KEGG" id="reu:Reut_C6344"/>
<dbReference type="HOGENOM" id="CLU_129890_0_1_4"/>
<sequence>MRILLDTHVFLWAVTNDPKLSQTAQRLILDAEEVFISAASIWEISIKAGLDKIEVDVDELIAEITAAGFSELPVTNTHAAAVRHLPNHHRDPFDRLLIAQAITEPLRLLSADEHVWKYSDLVIRV</sequence>
<dbReference type="eggNOG" id="COG3744">
    <property type="taxonomic scope" value="Bacteria"/>
</dbReference>
<geneLocation type="plasmid" evidence="2">
    <name>megaplasmid</name>
</geneLocation>
<dbReference type="EMBL" id="CP000092">
    <property type="protein sequence ID" value="AAZ65647.1"/>
    <property type="molecule type" value="Genomic_DNA"/>
</dbReference>
<dbReference type="PANTHER" id="PTHR36173:SF2">
    <property type="entry name" value="RIBONUCLEASE VAPC16"/>
    <property type="match status" value="1"/>
</dbReference>
<reference evidence="2" key="1">
    <citation type="submission" date="2005-08" db="EMBL/GenBank/DDBJ databases">
        <title>Complete sequence of a megaplasmid of Ralstonia eutropha JMP134.</title>
        <authorList>
            <person name="Copeland A."/>
            <person name="Lucas S."/>
            <person name="Lapidus A."/>
            <person name="Barry K."/>
            <person name="Detter J.C."/>
            <person name="Glavina T."/>
            <person name="Hammon N."/>
            <person name="Israni S."/>
            <person name="Pitluck S."/>
            <person name="Goltsman E."/>
            <person name="Martinez M."/>
            <person name="Vergez L."/>
            <person name="Larimer F."/>
            <person name="Land M."/>
            <person name="Lykidis A."/>
            <person name="Richardson P."/>
        </authorList>
    </citation>
    <scope>NUCLEOTIDE SEQUENCE [LARGE SCALE GENOMIC DNA]</scope>
    <source>
        <strain evidence="2">JMP134</strain>
        <plasmid evidence="2">megaplasmid</plasmid>
    </source>
</reference>
<name>Q46MI3_CUPPJ</name>
<accession>Q46MI3</accession>
<evidence type="ECO:0000259" key="1">
    <source>
        <dbReference type="Pfam" id="PF01850"/>
    </source>
</evidence>
<evidence type="ECO:0000313" key="2">
    <source>
        <dbReference type="EMBL" id="AAZ65647.1"/>
    </source>
</evidence>
<keyword evidence="2" id="KW-0614">Plasmid</keyword>
<dbReference type="Gene3D" id="3.40.50.1010">
    <property type="entry name" value="5'-nuclease"/>
    <property type="match status" value="1"/>
</dbReference>
<feature type="domain" description="PIN" evidence="1">
    <location>
        <begin position="3"/>
        <end position="114"/>
    </location>
</feature>
<gene>
    <name evidence="2" type="ordered locus">Reut_C6344</name>
</gene>
<protein>
    <submittedName>
        <fullName evidence="2">PilT protein, N-terminal</fullName>
    </submittedName>
</protein>
<proteinExistence type="predicted"/>
<dbReference type="CDD" id="cd09872">
    <property type="entry name" value="PIN_Sll0205-like"/>
    <property type="match status" value="1"/>
</dbReference>
<dbReference type="InterPro" id="IPR002716">
    <property type="entry name" value="PIN_dom"/>
</dbReference>
<dbReference type="AlphaFoldDB" id="Q46MI3"/>
<organism evidence="2">
    <name type="scientific">Cupriavidus pinatubonensis (strain JMP 134 / LMG 1197)</name>
    <name type="common">Cupriavidus necator (strain JMP 134)</name>
    <dbReference type="NCBI Taxonomy" id="264198"/>
    <lineage>
        <taxon>Bacteria</taxon>
        <taxon>Pseudomonadati</taxon>
        <taxon>Pseudomonadota</taxon>
        <taxon>Betaproteobacteria</taxon>
        <taxon>Burkholderiales</taxon>
        <taxon>Burkholderiaceae</taxon>
        <taxon>Cupriavidus</taxon>
    </lineage>
</organism>
<dbReference type="InterPro" id="IPR029060">
    <property type="entry name" value="PIN-like_dom_sf"/>
</dbReference>